<dbReference type="HOGENOM" id="CLU_175264_0_0_2"/>
<organism evidence="2 3">
    <name type="scientific">Methanosphaerula palustris (strain ATCC BAA-1556 / DSM 19958 / E1-9c)</name>
    <dbReference type="NCBI Taxonomy" id="521011"/>
    <lineage>
        <taxon>Archaea</taxon>
        <taxon>Methanobacteriati</taxon>
        <taxon>Methanobacteriota</taxon>
        <taxon>Stenosarchaea group</taxon>
        <taxon>Methanomicrobia</taxon>
        <taxon>Methanomicrobiales</taxon>
        <taxon>Methanoregulaceae</taxon>
        <taxon>Methanosphaerula</taxon>
    </lineage>
</organism>
<protein>
    <recommendedName>
        <fullName evidence="4">DUF3784 domain-containing protein</fullName>
    </recommendedName>
</protein>
<evidence type="ECO:0000313" key="2">
    <source>
        <dbReference type="EMBL" id="ACL17692.1"/>
    </source>
</evidence>
<dbReference type="eggNOG" id="arCOG10151">
    <property type="taxonomic scope" value="Archaea"/>
</dbReference>
<accession>B8GEJ1</accession>
<dbReference type="Pfam" id="PF12650">
    <property type="entry name" value="DUF3784"/>
    <property type="match status" value="1"/>
</dbReference>
<dbReference type="KEGG" id="mpl:Mpal_2412"/>
<dbReference type="AlphaFoldDB" id="B8GEJ1"/>
<evidence type="ECO:0008006" key="4">
    <source>
        <dbReference type="Google" id="ProtNLM"/>
    </source>
</evidence>
<dbReference type="Proteomes" id="UP000002457">
    <property type="component" value="Chromosome"/>
</dbReference>
<sequence>MGMASVLLLLFTEILMIFFLGIGYLIRFKGKVTLVAGYDPKRVRDSTGLSTWIGNSLLLIGVIGVITFLIEVLVDAQALAAFFTFALIIVPVVSIVTAWGARRFYKKEVE</sequence>
<keyword evidence="1" id="KW-0812">Transmembrane</keyword>
<keyword evidence="1" id="KW-0472">Membrane</keyword>
<keyword evidence="1" id="KW-1133">Transmembrane helix</keyword>
<evidence type="ECO:0000256" key="1">
    <source>
        <dbReference type="SAM" id="Phobius"/>
    </source>
</evidence>
<feature type="transmembrane region" description="Helical" evidence="1">
    <location>
        <begin position="76"/>
        <end position="101"/>
    </location>
</feature>
<feature type="transmembrane region" description="Helical" evidence="1">
    <location>
        <begin position="47"/>
        <end position="70"/>
    </location>
</feature>
<feature type="transmembrane region" description="Helical" evidence="1">
    <location>
        <begin position="6"/>
        <end position="26"/>
    </location>
</feature>
<dbReference type="STRING" id="521011.Mpal_2412"/>
<reference evidence="2 3" key="1">
    <citation type="journal article" date="2015" name="Genome Announc.">
        <title>Complete Genome Sequence of Methanosphaerula palustris E1-9CT, a Hydrogenotrophic Methanogen Isolated from a Minerotrophic Fen Peatland.</title>
        <authorList>
            <person name="Cadillo-Quiroz H."/>
            <person name="Browne P."/>
            <person name="Kyrpides N."/>
            <person name="Woyke T."/>
            <person name="Goodwin L."/>
            <person name="Detter C."/>
            <person name="Yavitt J.B."/>
            <person name="Zinder S.H."/>
        </authorList>
    </citation>
    <scope>NUCLEOTIDE SEQUENCE [LARGE SCALE GENOMIC DNA]</scope>
    <source>
        <strain evidence="3">ATCC BAA-1556 / DSM 19958 / E1-9c</strain>
    </source>
</reference>
<dbReference type="EMBL" id="CP001338">
    <property type="protein sequence ID" value="ACL17692.1"/>
    <property type="molecule type" value="Genomic_DNA"/>
</dbReference>
<dbReference type="InterPro" id="IPR017259">
    <property type="entry name" value="UCP037672"/>
</dbReference>
<proteinExistence type="predicted"/>
<name>B8GEJ1_METPE</name>
<gene>
    <name evidence="2" type="ordered locus">Mpal_2412</name>
</gene>
<evidence type="ECO:0000313" key="3">
    <source>
        <dbReference type="Proteomes" id="UP000002457"/>
    </source>
</evidence>
<keyword evidence="3" id="KW-1185">Reference proteome</keyword>